<accession>A0ABY4FD42</accession>
<evidence type="ECO:0000313" key="4">
    <source>
        <dbReference type="EMBL" id="UOQ54594.1"/>
    </source>
</evidence>
<dbReference type="Gene3D" id="2.60.120.1440">
    <property type="match status" value="1"/>
</dbReference>
<dbReference type="InterPro" id="IPR012373">
    <property type="entry name" value="Ferrdict_sens_TM"/>
</dbReference>
<feature type="domain" description="Protein FecR C-terminal" evidence="3">
    <location>
        <begin position="299"/>
        <end position="356"/>
    </location>
</feature>
<dbReference type="Pfam" id="PF04773">
    <property type="entry name" value="FecR"/>
    <property type="match status" value="1"/>
</dbReference>
<name>A0ABY4FD42_9BACT</name>
<feature type="domain" description="FecR protein" evidence="2">
    <location>
        <begin position="159"/>
        <end position="248"/>
    </location>
</feature>
<proteinExistence type="predicted"/>
<dbReference type="PIRSF" id="PIRSF018266">
    <property type="entry name" value="FecR"/>
    <property type="match status" value="1"/>
</dbReference>
<dbReference type="EMBL" id="CP095049">
    <property type="protein sequence ID" value="UOQ54594.1"/>
    <property type="molecule type" value="Genomic_DNA"/>
</dbReference>
<sequence>MLHPEAEAPWDLLAKHLAGEATPGELEQLRTWVSADPKRLGLLTDATRAWERTGAATVADLFSDADVEAAWQRFRPKMTGAKPAAETQPPLRVVRSERATSTSAEAEQEAKIIPLRPNPLPSLLRIAATILLLIGVVYAMQNYRRELLPTPPVAVSAGSQKRLVALPDGSKVWLNKHSTLEYAADFSGGSGREVKLTGEAFFEVQKDPENPFTVLSAESRTRVLGTSFNVRAYAAEDSVEVSVVTGKVAFASRSTHQDSVLLTPGMRGVLLTSAAANVPVSVRQTATADANFRAWQTDELVFDNTSLAQVIRTLRTTFGTTITVADRDLLKCRFTGTFRQPNPAEVLQVVSVATNATLAGDALNGYILGGKGCE</sequence>
<organism evidence="4 5">
    <name type="scientific">Hymenobacter cellulosivorans</name>
    <dbReference type="NCBI Taxonomy" id="2932249"/>
    <lineage>
        <taxon>Bacteria</taxon>
        <taxon>Pseudomonadati</taxon>
        <taxon>Bacteroidota</taxon>
        <taxon>Cytophagia</taxon>
        <taxon>Cytophagales</taxon>
        <taxon>Hymenobacteraceae</taxon>
        <taxon>Hymenobacter</taxon>
    </lineage>
</organism>
<protein>
    <submittedName>
        <fullName evidence="4">FecR domain-containing protein</fullName>
    </submittedName>
</protein>
<evidence type="ECO:0000259" key="3">
    <source>
        <dbReference type="Pfam" id="PF16344"/>
    </source>
</evidence>
<dbReference type="RefSeq" id="WP_244721771.1">
    <property type="nucleotide sequence ID" value="NZ_CP095049.1"/>
</dbReference>
<dbReference type="PANTHER" id="PTHR30273:SF2">
    <property type="entry name" value="PROTEIN FECR"/>
    <property type="match status" value="1"/>
</dbReference>
<dbReference type="InterPro" id="IPR006860">
    <property type="entry name" value="FecR"/>
</dbReference>
<reference evidence="4 5" key="1">
    <citation type="submission" date="2022-04" db="EMBL/GenBank/DDBJ databases">
        <title>Hymenobacter sp. isolated from the air.</title>
        <authorList>
            <person name="Won M."/>
            <person name="Lee C.-M."/>
            <person name="Woen H.-Y."/>
            <person name="Kwon S.-W."/>
        </authorList>
    </citation>
    <scope>NUCLEOTIDE SEQUENCE [LARGE SCALE GENOMIC DNA]</scope>
    <source>
        <strain evidence="5">5116 S-27</strain>
    </source>
</reference>
<evidence type="ECO:0000256" key="1">
    <source>
        <dbReference type="SAM" id="MobiDB-lite"/>
    </source>
</evidence>
<dbReference type="Gene3D" id="3.55.50.30">
    <property type="match status" value="1"/>
</dbReference>
<evidence type="ECO:0000259" key="2">
    <source>
        <dbReference type="Pfam" id="PF04773"/>
    </source>
</evidence>
<feature type="region of interest" description="Disordered" evidence="1">
    <location>
        <begin position="79"/>
        <end position="109"/>
    </location>
</feature>
<gene>
    <name evidence="4" type="ORF">MUN80_07475</name>
</gene>
<keyword evidence="5" id="KW-1185">Reference proteome</keyword>
<dbReference type="Proteomes" id="UP000831785">
    <property type="component" value="Chromosome"/>
</dbReference>
<dbReference type="Pfam" id="PF16344">
    <property type="entry name" value="FecR_C"/>
    <property type="match status" value="1"/>
</dbReference>
<evidence type="ECO:0000313" key="5">
    <source>
        <dbReference type="Proteomes" id="UP000831785"/>
    </source>
</evidence>
<dbReference type="PANTHER" id="PTHR30273">
    <property type="entry name" value="PERIPLASMIC SIGNAL SENSOR AND SIGMA FACTOR ACTIVATOR FECR-RELATED"/>
    <property type="match status" value="1"/>
</dbReference>
<dbReference type="InterPro" id="IPR032508">
    <property type="entry name" value="FecR_C"/>
</dbReference>